<keyword evidence="1" id="KW-0812">Transmembrane</keyword>
<dbReference type="Gene3D" id="3.40.50.150">
    <property type="entry name" value="Vaccinia Virus protein VP39"/>
    <property type="match status" value="1"/>
</dbReference>
<keyword evidence="3" id="KW-0489">Methyltransferase</keyword>
<dbReference type="CDD" id="cd02440">
    <property type="entry name" value="AdoMet_MTases"/>
    <property type="match status" value="1"/>
</dbReference>
<dbReference type="Pfam" id="PF08241">
    <property type="entry name" value="Methyltransf_11"/>
    <property type="match status" value="1"/>
</dbReference>
<sequence length="262" mass="28515">MRRWMQLVGLRHAGPAEFDFGWPVTWTVGPLAASVVALALAIALQWHDTNEWPLALVLCAVSISFFTGHLIALAAGDVDHAVLPMVGLLSTEADRVLDAGCGSGRTTIALARVARRGQVVAVDRFDASYIDGGGESLLRRNLALAKLQDRVEIRKADLLRLPFADESFDSAASAHVFDHLGAAKLDALKEMKRVLKPGGRFLLVVWIPSWTMFAVCNLACFAFLARPGWRALATEAGLAHVEEGRFNGMWYLLLEKAPCLNA</sequence>
<dbReference type="InterPro" id="IPR050508">
    <property type="entry name" value="Methyltransf_Superfamily"/>
</dbReference>
<name>A0A3N7JND0_9BURK</name>
<feature type="domain" description="Methyltransferase type 11" evidence="2">
    <location>
        <begin position="97"/>
        <end position="202"/>
    </location>
</feature>
<comment type="caution">
    <text evidence="3">The sequence shown here is derived from an EMBL/GenBank/DDBJ whole genome shotgun (WGS) entry which is preliminary data.</text>
</comment>
<dbReference type="PANTHER" id="PTHR42912">
    <property type="entry name" value="METHYLTRANSFERASE"/>
    <property type="match status" value="1"/>
</dbReference>
<feature type="transmembrane region" description="Helical" evidence="1">
    <location>
        <begin position="52"/>
        <end position="75"/>
    </location>
</feature>
<keyword evidence="1" id="KW-0472">Membrane</keyword>
<dbReference type="AlphaFoldDB" id="A0A3N7JND0"/>
<feature type="transmembrane region" description="Helical" evidence="1">
    <location>
        <begin position="20"/>
        <end position="46"/>
    </location>
</feature>
<evidence type="ECO:0000256" key="1">
    <source>
        <dbReference type="SAM" id="Phobius"/>
    </source>
</evidence>
<dbReference type="Proteomes" id="UP000267464">
    <property type="component" value="Unassembled WGS sequence"/>
</dbReference>
<keyword evidence="3" id="KW-0808">Transferase</keyword>
<gene>
    <name evidence="3" type="ORF">DZC73_20335</name>
</gene>
<dbReference type="InterPro" id="IPR013216">
    <property type="entry name" value="Methyltransf_11"/>
</dbReference>
<organism evidence="3 4">
    <name type="scientific">Piscinibacter terrae</name>
    <dbReference type="NCBI Taxonomy" id="2496871"/>
    <lineage>
        <taxon>Bacteria</taxon>
        <taxon>Pseudomonadati</taxon>
        <taxon>Pseudomonadota</taxon>
        <taxon>Betaproteobacteria</taxon>
        <taxon>Burkholderiales</taxon>
        <taxon>Sphaerotilaceae</taxon>
        <taxon>Piscinibacter</taxon>
    </lineage>
</organism>
<evidence type="ECO:0000313" key="3">
    <source>
        <dbReference type="EMBL" id="RQP22659.1"/>
    </source>
</evidence>
<reference evidence="3 4" key="2">
    <citation type="submission" date="2018-12" db="EMBL/GenBank/DDBJ databases">
        <title>Rhizobacter gummiphilus sp. nov., a rubber-degrading bacterium isolated from the soil of a botanical garden in Japan.</title>
        <authorList>
            <person name="Shunsuke S.S."/>
        </authorList>
    </citation>
    <scope>NUCLEOTIDE SEQUENCE [LARGE SCALE GENOMIC DNA]</scope>
    <source>
        <strain evidence="3 4">S-16</strain>
    </source>
</reference>
<accession>A0A3N7JND0</accession>
<dbReference type="GO" id="GO:0008757">
    <property type="term" value="F:S-adenosylmethionine-dependent methyltransferase activity"/>
    <property type="evidence" value="ECO:0007669"/>
    <property type="project" value="InterPro"/>
</dbReference>
<dbReference type="GO" id="GO:0032259">
    <property type="term" value="P:methylation"/>
    <property type="evidence" value="ECO:0007669"/>
    <property type="project" value="UniProtKB-KW"/>
</dbReference>
<dbReference type="InterPro" id="IPR029063">
    <property type="entry name" value="SAM-dependent_MTases_sf"/>
</dbReference>
<protein>
    <submittedName>
        <fullName evidence="3">Class I SAM-dependent methyltransferase</fullName>
    </submittedName>
</protein>
<evidence type="ECO:0000259" key="2">
    <source>
        <dbReference type="Pfam" id="PF08241"/>
    </source>
</evidence>
<keyword evidence="4" id="KW-1185">Reference proteome</keyword>
<feature type="transmembrane region" description="Helical" evidence="1">
    <location>
        <begin position="201"/>
        <end position="225"/>
    </location>
</feature>
<dbReference type="EMBL" id="QUSW01000006">
    <property type="protein sequence ID" value="RQP22659.1"/>
    <property type="molecule type" value="Genomic_DNA"/>
</dbReference>
<reference evidence="3 4" key="1">
    <citation type="submission" date="2018-08" db="EMBL/GenBank/DDBJ databases">
        <authorList>
            <person name="Khan S.A."/>
            <person name="Jeon C.O."/>
            <person name="Chun B.H."/>
            <person name="Jeong S.E."/>
        </authorList>
    </citation>
    <scope>NUCLEOTIDE SEQUENCE [LARGE SCALE GENOMIC DNA]</scope>
    <source>
        <strain evidence="3 4">S-16</strain>
    </source>
</reference>
<keyword evidence="1" id="KW-1133">Transmembrane helix</keyword>
<proteinExistence type="predicted"/>
<dbReference type="SUPFAM" id="SSF53335">
    <property type="entry name" value="S-adenosyl-L-methionine-dependent methyltransferases"/>
    <property type="match status" value="1"/>
</dbReference>
<evidence type="ECO:0000313" key="4">
    <source>
        <dbReference type="Proteomes" id="UP000267464"/>
    </source>
</evidence>